<comment type="caution">
    <text evidence="2">The sequence shown here is derived from an EMBL/GenBank/DDBJ whole genome shotgun (WGS) entry which is preliminary data.</text>
</comment>
<evidence type="ECO:0000256" key="1">
    <source>
        <dbReference type="SAM" id="MobiDB-lite"/>
    </source>
</evidence>
<feature type="compositionally biased region" description="Basic and acidic residues" evidence="1">
    <location>
        <begin position="24"/>
        <end position="35"/>
    </location>
</feature>
<proteinExistence type="predicted"/>
<evidence type="ECO:0000313" key="3">
    <source>
        <dbReference type="Proteomes" id="UP001162031"/>
    </source>
</evidence>
<dbReference type="Proteomes" id="UP001162031">
    <property type="component" value="Unassembled WGS sequence"/>
</dbReference>
<dbReference type="AlphaFoldDB" id="A0AAV0TU24"/>
<dbReference type="EMBL" id="CANTFL010000763">
    <property type="protein sequence ID" value="CAI5727579.1"/>
    <property type="molecule type" value="Genomic_DNA"/>
</dbReference>
<accession>A0AAV0TU24</accession>
<protein>
    <submittedName>
        <fullName evidence="2">Uncharacterized protein</fullName>
    </submittedName>
</protein>
<evidence type="ECO:0000313" key="2">
    <source>
        <dbReference type="EMBL" id="CAI5727579.1"/>
    </source>
</evidence>
<keyword evidence="3" id="KW-1185">Reference proteome</keyword>
<name>A0AAV0TU24_HYABA</name>
<feature type="region of interest" description="Disordered" evidence="1">
    <location>
        <begin position="14"/>
        <end position="40"/>
    </location>
</feature>
<sequence>MLVRRFKRHQFAVMGSSAHPRRPPSSDKDAVRQAKEANGLTDEQHRLWIRDSSRQWTPKPDSDLRTLVAIEEESLAAWLMGSIVLPGPPGLLVCTHTHVMRVVMLDFLGYLEEIVIAIIPPEVRMPR</sequence>
<gene>
    <name evidence="2" type="ORF">HBR001_LOCUS4122</name>
</gene>
<reference evidence="2" key="1">
    <citation type="submission" date="2022-12" db="EMBL/GenBank/DDBJ databases">
        <authorList>
            <person name="Webb A."/>
        </authorList>
    </citation>
    <scope>NUCLEOTIDE SEQUENCE</scope>
    <source>
        <strain evidence="2">Hp1</strain>
    </source>
</reference>
<organism evidence="2 3">
    <name type="scientific">Hyaloperonospora brassicae</name>
    <name type="common">Brassica downy mildew</name>
    <name type="synonym">Peronospora brassicae</name>
    <dbReference type="NCBI Taxonomy" id="162125"/>
    <lineage>
        <taxon>Eukaryota</taxon>
        <taxon>Sar</taxon>
        <taxon>Stramenopiles</taxon>
        <taxon>Oomycota</taxon>
        <taxon>Peronosporomycetes</taxon>
        <taxon>Peronosporales</taxon>
        <taxon>Peronosporaceae</taxon>
        <taxon>Hyaloperonospora</taxon>
    </lineage>
</organism>